<keyword evidence="6 10" id="KW-1133">Transmembrane helix</keyword>
<dbReference type="InterPro" id="IPR005667">
    <property type="entry name" value="Sulph_transpt2"/>
</dbReference>
<protein>
    <recommendedName>
        <fullName evidence="10">Molybdenum transport system permease</fullName>
    </recommendedName>
</protein>
<keyword evidence="7" id="KW-0764">Sulfate transport</keyword>
<dbReference type="EMBL" id="JAEQNB010000002">
    <property type="protein sequence ID" value="MBL0386671.1"/>
    <property type="molecule type" value="Genomic_DNA"/>
</dbReference>
<dbReference type="CDD" id="cd06261">
    <property type="entry name" value="TM_PBP2"/>
    <property type="match status" value="1"/>
</dbReference>
<evidence type="ECO:0000256" key="8">
    <source>
        <dbReference type="ARBA" id="ARBA00023136"/>
    </source>
</evidence>
<dbReference type="InterPro" id="IPR000515">
    <property type="entry name" value="MetI-like"/>
</dbReference>
<dbReference type="NCBIfam" id="TIGR02141">
    <property type="entry name" value="modB_ABC"/>
    <property type="match status" value="1"/>
</dbReference>
<keyword evidence="4 10" id="KW-0500">Molybdenum</keyword>
<feature type="transmembrane region" description="Helical" evidence="10">
    <location>
        <begin position="12"/>
        <end position="33"/>
    </location>
</feature>
<dbReference type="PROSITE" id="PS50928">
    <property type="entry name" value="ABC_TM1"/>
    <property type="match status" value="1"/>
</dbReference>
<dbReference type="PANTHER" id="PTHR30406">
    <property type="entry name" value="SULFATE TRANSPORT SYSTEM PERMEASE PROTEIN"/>
    <property type="match status" value="1"/>
</dbReference>
<dbReference type="Gene3D" id="1.10.3720.10">
    <property type="entry name" value="MetI-like"/>
    <property type="match status" value="1"/>
</dbReference>
<evidence type="ECO:0000313" key="12">
    <source>
        <dbReference type="EMBL" id="MBL0386671.1"/>
    </source>
</evidence>
<comment type="function">
    <text evidence="10">Part of the binding-protein-dependent transport system for molybdenum; probably responsible for the translocation of the substrate across the membrane.</text>
</comment>
<evidence type="ECO:0000256" key="10">
    <source>
        <dbReference type="RuleBase" id="RU365097"/>
    </source>
</evidence>
<gene>
    <name evidence="12" type="primary">cysT</name>
    <name evidence="12" type="ORF">JJB07_08405</name>
</gene>
<dbReference type="NCBIfam" id="TIGR00969">
    <property type="entry name" value="3a0106s02"/>
    <property type="match status" value="1"/>
</dbReference>
<accession>A0ABS1J8S0</accession>
<evidence type="ECO:0000256" key="1">
    <source>
        <dbReference type="ARBA" id="ARBA00004141"/>
    </source>
</evidence>
<evidence type="ECO:0000259" key="11">
    <source>
        <dbReference type="PROSITE" id="PS50928"/>
    </source>
</evidence>
<dbReference type="PANTHER" id="PTHR30406:SF8">
    <property type="entry name" value="SULFATE TRANSPORT SYSTEM PERMEASE PROTEIN CYST"/>
    <property type="match status" value="1"/>
</dbReference>
<feature type="transmembrane region" description="Helical" evidence="10">
    <location>
        <begin position="94"/>
        <end position="120"/>
    </location>
</feature>
<evidence type="ECO:0000256" key="6">
    <source>
        <dbReference type="ARBA" id="ARBA00022989"/>
    </source>
</evidence>
<dbReference type="NCBIfam" id="TIGR02139">
    <property type="entry name" value="permease_CysT"/>
    <property type="match status" value="1"/>
</dbReference>
<dbReference type="RefSeq" id="WP_201633568.1">
    <property type="nucleotide sequence ID" value="NZ_JAEQNB010000002.1"/>
</dbReference>
<feature type="transmembrane region" description="Helical" evidence="10">
    <location>
        <begin position="132"/>
        <end position="152"/>
    </location>
</feature>
<dbReference type="InterPro" id="IPR035906">
    <property type="entry name" value="MetI-like_sf"/>
</dbReference>
<keyword evidence="10" id="KW-1003">Cell membrane</keyword>
<comment type="function">
    <text evidence="9">Part of the ABC transporter complex CysAWTP (TC 3.A.1.6.1) involved in sulfate/thiosulfate import. Probably responsible for the translocation of the substrate across the membrane.</text>
</comment>
<feature type="transmembrane region" description="Helical" evidence="10">
    <location>
        <begin position="238"/>
        <end position="262"/>
    </location>
</feature>
<feature type="transmembrane region" description="Helical" evidence="10">
    <location>
        <begin position="62"/>
        <end position="82"/>
    </location>
</feature>
<comment type="caution">
    <text evidence="12">The sequence shown here is derived from an EMBL/GenBank/DDBJ whole genome shotgun (WGS) entry which is preliminary data.</text>
</comment>
<evidence type="ECO:0000256" key="4">
    <source>
        <dbReference type="ARBA" id="ARBA00022505"/>
    </source>
</evidence>
<dbReference type="Pfam" id="PF00528">
    <property type="entry name" value="BPD_transp_1"/>
    <property type="match status" value="1"/>
</dbReference>
<evidence type="ECO:0000256" key="7">
    <source>
        <dbReference type="ARBA" id="ARBA00023032"/>
    </source>
</evidence>
<feature type="domain" description="ABC transmembrane type-1" evidence="11">
    <location>
        <begin position="56"/>
        <end position="257"/>
    </location>
</feature>
<dbReference type="InterPro" id="IPR011865">
    <property type="entry name" value="CysT_permease"/>
</dbReference>
<reference evidence="12 13" key="1">
    <citation type="submission" date="2021-01" db="EMBL/GenBank/DDBJ databases">
        <title>Tumebacillus sp. strain ITR2 16S ribosomal RNA gene Genome sequencing and assembly.</title>
        <authorList>
            <person name="Kang M."/>
        </authorList>
    </citation>
    <scope>NUCLEOTIDE SEQUENCE [LARGE SCALE GENOMIC DNA]</scope>
    <source>
        <strain evidence="12 13">ITR2</strain>
    </source>
</reference>
<keyword evidence="3 10" id="KW-0813">Transport</keyword>
<keyword evidence="13" id="KW-1185">Reference proteome</keyword>
<evidence type="ECO:0000256" key="9">
    <source>
        <dbReference type="ARBA" id="ARBA00025323"/>
    </source>
</evidence>
<comment type="subcellular location">
    <subcellularLocation>
        <location evidence="10">Cell membrane</location>
        <topology evidence="10">Multi-pass membrane protein</topology>
    </subcellularLocation>
    <subcellularLocation>
        <location evidence="1">Membrane</location>
        <topology evidence="1">Multi-pass membrane protein</topology>
    </subcellularLocation>
</comment>
<name>A0ABS1J8S0_9BACL</name>
<evidence type="ECO:0000256" key="5">
    <source>
        <dbReference type="ARBA" id="ARBA00022692"/>
    </source>
</evidence>
<comment type="similarity">
    <text evidence="10">Belongs to the binding-protein-dependent transport system permease family. CysTW subfamily.</text>
</comment>
<keyword evidence="8 10" id="KW-0472">Membrane</keyword>
<dbReference type="InterPro" id="IPR011867">
    <property type="entry name" value="ModB_ABC"/>
</dbReference>
<evidence type="ECO:0000313" key="13">
    <source>
        <dbReference type="Proteomes" id="UP000602284"/>
    </source>
</evidence>
<organism evidence="12 13">
    <name type="scientific">Tumebacillus amylolyticus</name>
    <dbReference type="NCBI Taxonomy" id="2801339"/>
    <lineage>
        <taxon>Bacteria</taxon>
        <taxon>Bacillati</taxon>
        <taxon>Bacillota</taxon>
        <taxon>Bacilli</taxon>
        <taxon>Bacillales</taxon>
        <taxon>Alicyclobacillaceae</taxon>
        <taxon>Tumebacillus</taxon>
    </lineage>
</organism>
<keyword evidence="5 10" id="KW-0812">Transmembrane</keyword>
<sequence length="269" mass="29005">MVVKNSWLKRSVQSTVLVYFLLLIVVPIVGVYVQGLSGGWAKFVESITQPIAWDAVYRTIKLALIATVINTAVGTLIAWVLVRYKFPGRRLLNSLVDLPFALPTAVGGLMILLLLGPQSWLGSFLKGYDIEIVYQPTAIVIAMIFVTFPFVIRTIQPLLEELDPTEEEASFTLGASRSGTFWRVIFPAMRSGVVGGAMLAFSRALAEFGAVVLVAGNIPGKTLTASVQIYGNVESANSTGAAAVSVLLLTLSFVVLWSVNLLTAGRDAR</sequence>
<dbReference type="SUPFAM" id="SSF161098">
    <property type="entry name" value="MetI-like"/>
    <property type="match status" value="1"/>
</dbReference>
<evidence type="ECO:0000256" key="3">
    <source>
        <dbReference type="ARBA" id="ARBA00022448"/>
    </source>
</evidence>
<proteinExistence type="inferred from homology"/>
<dbReference type="Proteomes" id="UP000602284">
    <property type="component" value="Unassembled WGS sequence"/>
</dbReference>
<comment type="subunit">
    <text evidence="2">The complex is composed of two ATP-binding proteins (CysA), two transmembrane proteins (CysT and CysW) and a solute-binding protein (CysP).</text>
</comment>
<evidence type="ECO:0000256" key="2">
    <source>
        <dbReference type="ARBA" id="ARBA00011779"/>
    </source>
</evidence>